<dbReference type="EMBL" id="WNKS01000003">
    <property type="protein sequence ID" value="MTV30471.1"/>
    <property type="molecule type" value="Genomic_DNA"/>
</dbReference>
<name>A0A6N8DMS6_RHOAC</name>
<evidence type="ECO:0000313" key="1">
    <source>
        <dbReference type="EMBL" id="MTV30471.1"/>
    </source>
</evidence>
<comment type="caution">
    <text evidence="1">The sequence shown here is derived from an EMBL/GenBank/DDBJ whole genome shotgun (WGS) entry which is preliminary data.</text>
</comment>
<dbReference type="InterPro" id="IPR029044">
    <property type="entry name" value="Nucleotide-diphossugar_trans"/>
</dbReference>
<reference evidence="1 2" key="1">
    <citation type="submission" date="2019-11" db="EMBL/GenBank/DDBJ databases">
        <title>Whole-genome sequence of a Rhodoblastus acidophilus DSM 142.</title>
        <authorList>
            <person name="Kyndt J.A."/>
            <person name="Meyer T.E."/>
        </authorList>
    </citation>
    <scope>NUCLEOTIDE SEQUENCE [LARGE SCALE GENOMIC DNA]</scope>
    <source>
        <strain evidence="1 2">DSM 142</strain>
    </source>
</reference>
<dbReference type="AlphaFoldDB" id="A0A6N8DMS6"/>
<sequence length="262" mass="28430">MTEPHLFIATPCYGGMVTQRYMHSTVGLLNLGRDLGFQASLNLLGNESLITRARNLLVSQFLDDASATHLLFIDADIGFDPRQVARMLAFDADVVAGMYPLKLLDWNSGLQRAVDGEPVETAPLRYVGSPCEGAEAEARDDFVTGTYAGTGFMMISREALVKMAAAYPQLRYSASHAGPARSGGPSVSPNQYAFFDCMIEPETGVYLSEDYTFCRLWRNIGGKVWLDTQGALIHVGAHEFHGAPAARSFSLPAQATNFAHAA</sequence>
<dbReference type="OrthoDB" id="561165at2"/>
<proteinExistence type="predicted"/>
<dbReference type="RefSeq" id="WP_155445124.1">
    <property type="nucleotide sequence ID" value="NZ_JAOQNR010000003.1"/>
</dbReference>
<protein>
    <recommendedName>
        <fullName evidence="3">Glycosyltransferase</fullName>
    </recommendedName>
</protein>
<dbReference type="Proteomes" id="UP000439113">
    <property type="component" value="Unassembled WGS sequence"/>
</dbReference>
<accession>A0A6N8DMS6</accession>
<gene>
    <name evidence="1" type="ORF">GJ654_05630</name>
</gene>
<evidence type="ECO:0008006" key="3">
    <source>
        <dbReference type="Google" id="ProtNLM"/>
    </source>
</evidence>
<organism evidence="1 2">
    <name type="scientific">Rhodoblastus acidophilus</name>
    <name type="common">Rhodopseudomonas acidophila</name>
    <dbReference type="NCBI Taxonomy" id="1074"/>
    <lineage>
        <taxon>Bacteria</taxon>
        <taxon>Pseudomonadati</taxon>
        <taxon>Pseudomonadota</taxon>
        <taxon>Alphaproteobacteria</taxon>
        <taxon>Hyphomicrobiales</taxon>
        <taxon>Rhodoblastaceae</taxon>
        <taxon>Rhodoblastus</taxon>
    </lineage>
</organism>
<dbReference type="SUPFAM" id="SSF53448">
    <property type="entry name" value="Nucleotide-diphospho-sugar transferases"/>
    <property type="match status" value="1"/>
</dbReference>
<dbReference type="Gene3D" id="3.90.550.10">
    <property type="entry name" value="Spore Coat Polysaccharide Biosynthesis Protein SpsA, Chain A"/>
    <property type="match status" value="1"/>
</dbReference>
<evidence type="ECO:0000313" key="2">
    <source>
        <dbReference type="Proteomes" id="UP000439113"/>
    </source>
</evidence>